<proteinExistence type="inferred from homology"/>
<dbReference type="InterPro" id="IPR003607">
    <property type="entry name" value="HD/PDEase_dom"/>
</dbReference>
<dbReference type="AlphaFoldDB" id="A0A3P7RVW1"/>
<dbReference type="GO" id="GO:0016462">
    <property type="term" value="F:pyrophosphatase activity"/>
    <property type="evidence" value="ECO:0007669"/>
    <property type="project" value="TreeGrafter"/>
</dbReference>
<evidence type="ECO:0000313" key="4">
    <source>
        <dbReference type="EMBL" id="VDN46916.1"/>
    </source>
</evidence>
<dbReference type="InterPro" id="IPR048950">
    <property type="entry name" value="Ppx_GppA_C"/>
</dbReference>
<dbReference type="Gene3D" id="1.10.3210.10">
    <property type="entry name" value="Hypothetical protein af1432"/>
    <property type="match status" value="1"/>
</dbReference>
<evidence type="ECO:0000259" key="3">
    <source>
        <dbReference type="Pfam" id="PF21447"/>
    </source>
</evidence>
<keyword evidence="5" id="KW-1185">Reference proteome</keyword>
<gene>
    <name evidence="4" type="ORF">PATL70BA_1042</name>
</gene>
<dbReference type="Gene3D" id="3.30.420.40">
    <property type="match status" value="1"/>
</dbReference>
<dbReference type="InterPro" id="IPR043129">
    <property type="entry name" value="ATPase_NBD"/>
</dbReference>
<dbReference type="PANTHER" id="PTHR30005">
    <property type="entry name" value="EXOPOLYPHOSPHATASE"/>
    <property type="match status" value="1"/>
</dbReference>
<dbReference type="OrthoDB" id="9814545at2"/>
<evidence type="ECO:0000313" key="5">
    <source>
        <dbReference type="Proteomes" id="UP000279029"/>
    </source>
</evidence>
<name>A0A3P7RVW1_9FIRM</name>
<comment type="similarity">
    <text evidence="1">Belongs to the GppA/Ppx family.</text>
</comment>
<feature type="domain" description="Ppx/GppA phosphatase C-terminal" evidence="3">
    <location>
        <begin position="325"/>
        <end position="474"/>
    </location>
</feature>
<dbReference type="EMBL" id="LR130778">
    <property type="protein sequence ID" value="VDN46916.1"/>
    <property type="molecule type" value="Genomic_DNA"/>
</dbReference>
<dbReference type="SUPFAM" id="SSF53067">
    <property type="entry name" value="Actin-like ATPase domain"/>
    <property type="match status" value="2"/>
</dbReference>
<dbReference type="Gene3D" id="3.30.420.150">
    <property type="entry name" value="Exopolyphosphatase. Domain 2"/>
    <property type="match status" value="1"/>
</dbReference>
<dbReference type="PANTHER" id="PTHR30005:SF0">
    <property type="entry name" value="RETROGRADE REGULATION PROTEIN 2"/>
    <property type="match status" value="1"/>
</dbReference>
<evidence type="ECO:0000256" key="1">
    <source>
        <dbReference type="ARBA" id="ARBA00007125"/>
    </source>
</evidence>
<evidence type="ECO:0000259" key="2">
    <source>
        <dbReference type="Pfam" id="PF02541"/>
    </source>
</evidence>
<dbReference type="InterPro" id="IPR050273">
    <property type="entry name" value="GppA/Ppx_hydrolase"/>
</dbReference>
<dbReference type="CDD" id="cd24006">
    <property type="entry name" value="ASKHA_NBD_PPX_GppA"/>
    <property type="match status" value="1"/>
</dbReference>
<protein>
    <recommendedName>
        <fullName evidence="6">Exopolyphosphatase</fullName>
    </recommendedName>
</protein>
<sequence>MSKNLIAAIDVGSHAIRMKIGEINKAGDFRLLEKFRKIAVLGHDTFANEKVSFESVDKTCEILKNFRMTMDDYGVKRYVMMATSAIREASNKDYIMDQIKLKTGLDIRIIDNSQEQYLTLKALKHKLEHYNTVTAEGAVVIVIGAGSIQITTFLKGELKSSQNVKMGALRIKEILGALENQTTKYYKVLREYIEANLEDLDFLKDKDAYKHLIVIGGEIGVIQSLMDEDVTEETYRMKKKDFRAISDEIMSKTTDEIKRDYAIKRERAEIIVPSLMLINMFVDKTTAGEIIIPNISLADGIIRYIHEDIYNLHTNDISTQDIITSATVMAKKFNYDETHCNHVEAHALLLFDKLRKIHGMKEERILLRVATILHDIGKFISLDHHNEHSYNLIKSLELFGMSTLEVEMVANIARYHGIVVPKDQDRNLAALPTRERIIVAKLIGIIRMADALDRSHKQKIKIESVRVKDKELIIRGKSVKNTTLEEWNFAKKSEFFKEVFGIKPVLIIKREL</sequence>
<dbReference type="CDD" id="cd00077">
    <property type="entry name" value="HDc"/>
    <property type="match status" value="1"/>
</dbReference>
<evidence type="ECO:0008006" key="6">
    <source>
        <dbReference type="Google" id="ProtNLM"/>
    </source>
</evidence>
<dbReference type="RefSeq" id="WP_125136335.1">
    <property type="nucleotide sequence ID" value="NZ_LR130778.1"/>
</dbReference>
<dbReference type="Pfam" id="PF21447">
    <property type="entry name" value="Ppx-GppA_III"/>
    <property type="match status" value="1"/>
</dbReference>
<feature type="domain" description="Ppx/GppA phosphatase N-terminal" evidence="2">
    <location>
        <begin position="26"/>
        <end position="302"/>
    </location>
</feature>
<organism evidence="4 5">
    <name type="scientific">Petrocella atlantisensis</name>
    <dbReference type="NCBI Taxonomy" id="2173034"/>
    <lineage>
        <taxon>Bacteria</taxon>
        <taxon>Bacillati</taxon>
        <taxon>Bacillota</taxon>
        <taxon>Clostridia</taxon>
        <taxon>Lachnospirales</taxon>
        <taxon>Vallitaleaceae</taxon>
        <taxon>Petrocella</taxon>
    </lineage>
</organism>
<dbReference type="Proteomes" id="UP000279029">
    <property type="component" value="Chromosome"/>
</dbReference>
<dbReference type="Pfam" id="PF02541">
    <property type="entry name" value="Ppx-GppA"/>
    <property type="match status" value="1"/>
</dbReference>
<reference evidence="4 5" key="1">
    <citation type="submission" date="2018-09" db="EMBL/GenBank/DDBJ databases">
        <authorList>
            <person name="Postec A."/>
        </authorList>
    </citation>
    <scope>NUCLEOTIDE SEQUENCE [LARGE SCALE GENOMIC DNA]</scope>
    <source>
        <strain evidence="4">70B-A</strain>
    </source>
</reference>
<dbReference type="InterPro" id="IPR003695">
    <property type="entry name" value="Ppx_GppA_N"/>
</dbReference>
<accession>A0A3P7RVW1</accession>
<dbReference type="KEGG" id="cbar:PATL70BA_1042"/>
<dbReference type="SUPFAM" id="SSF109604">
    <property type="entry name" value="HD-domain/PDEase-like"/>
    <property type="match status" value="1"/>
</dbReference>